<dbReference type="RefSeq" id="WP_010855097.1">
    <property type="nucleotide sequence ID" value="NZ_AQHR01000085.1"/>
</dbReference>
<protein>
    <recommendedName>
        <fullName evidence="2">DUF4440 domain-containing protein</fullName>
    </recommendedName>
</protein>
<dbReference type="STRING" id="1232681.ADIS_2963"/>
<name>R7ZR29_9BACT</name>
<evidence type="ECO:0000313" key="4">
    <source>
        <dbReference type="Proteomes" id="UP000013909"/>
    </source>
</evidence>
<proteinExistence type="predicted"/>
<dbReference type="InterPro" id="IPR027843">
    <property type="entry name" value="DUF4440"/>
</dbReference>
<dbReference type="AlphaFoldDB" id="R7ZR29"/>
<sequence length="155" mass="17336">MRYWVSITLVISLVFALTAAASAQEMTVPFEVSQKLTQLIDHYSKAREERDTLLLKEILTNDIDQLVSSGEWRLGIGVAIEGMQRSSATNEGTRTLAVERIRLINPSVAVIDARYTIEPEGGLAIRRMWSTFIAVEEEGKWRIAGIRNMLPSGTQ</sequence>
<feature type="signal peptide" evidence="1">
    <location>
        <begin position="1"/>
        <end position="23"/>
    </location>
</feature>
<gene>
    <name evidence="3" type="ORF">ADIS_2963</name>
</gene>
<evidence type="ECO:0000313" key="3">
    <source>
        <dbReference type="EMBL" id="EON76513.1"/>
    </source>
</evidence>
<dbReference type="Pfam" id="PF14534">
    <property type="entry name" value="DUF4440"/>
    <property type="match status" value="1"/>
</dbReference>
<comment type="caution">
    <text evidence="3">The sequence shown here is derived from an EMBL/GenBank/DDBJ whole genome shotgun (WGS) entry which is preliminary data.</text>
</comment>
<feature type="domain" description="DUF4440" evidence="2">
    <location>
        <begin position="38"/>
        <end position="143"/>
    </location>
</feature>
<evidence type="ECO:0000256" key="1">
    <source>
        <dbReference type="SAM" id="SignalP"/>
    </source>
</evidence>
<accession>R7ZR29</accession>
<evidence type="ECO:0000259" key="2">
    <source>
        <dbReference type="Pfam" id="PF14534"/>
    </source>
</evidence>
<keyword evidence="4" id="KW-1185">Reference proteome</keyword>
<dbReference type="InterPro" id="IPR032710">
    <property type="entry name" value="NTF2-like_dom_sf"/>
</dbReference>
<feature type="chain" id="PRO_5004451001" description="DUF4440 domain-containing protein" evidence="1">
    <location>
        <begin position="24"/>
        <end position="155"/>
    </location>
</feature>
<organism evidence="3 4">
    <name type="scientific">Lunatimonas lonarensis</name>
    <dbReference type="NCBI Taxonomy" id="1232681"/>
    <lineage>
        <taxon>Bacteria</taxon>
        <taxon>Pseudomonadati</taxon>
        <taxon>Bacteroidota</taxon>
        <taxon>Cytophagia</taxon>
        <taxon>Cytophagales</taxon>
        <taxon>Cyclobacteriaceae</taxon>
    </lineage>
</organism>
<keyword evidence="1" id="KW-0732">Signal</keyword>
<reference evidence="3 4" key="1">
    <citation type="submission" date="2013-02" db="EMBL/GenBank/DDBJ databases">
        <title>A novel strain isolated from Lonar lake, Maharashtra, India.</title>
        <authorList>
            <person name="Singh A."/>
        </authorList>
    </citation>
    <scope>NUCLEOTIDE SEQUENCE [LARGE SCALE GENOMIC DNA]</scope>
    <source>
        <strain evidence="3 4">AK24</strain>
    </source>
</reference>
<dbReference type="SUPFAM" id="SSF54427">
    <property type="entry name" value="NTF2-like"/>
    <property type="match status" value="1"/>
</dbReference>
<dbReference type="Proteomes" id="UP000013909">
    <property type="component" value="Unassembled WGS sequence"/>
</dbReference>
<dbReference type="Gene3D" id="3.10.450.50">
    <property type="match status" value="1"/>
</dbReference>
<dbReference type="EMBL" id="AQHR01000085">
    <property type="protein sequence ID" value="EON76513.1"/>
    <property type="molecule type" value="Genomic_DNA"/>
</dbReference>